<dbReference type="AlphaFoldDB" id="A0A1V4I6X1"/>
<dbReference type="STRING" id="1450648.CLORY_43620"/>
<evidence type="ECO:0000256" key="6">
    <source>
        <dbReference type="ARBA" id="ARBA00022777"/>
    </source>
</evidence>
<keyword evidence="11" id="KW-1185">Reference proteome</keyword>
<proteinExistence type="predicted"/>
<evidence type="ECO:0000313" key="11">
    <source>
        <dbReference type="Proteomes" id="UP000190080"/>
    </source>
</evidence>
<dbReference type="Proteomes" id="UP000190080">
    <property type="component" value="Unassembled WGS sequence"/>
</dbReference>
<keyword evidence="8" id="KW-0472">Membrane</keyword>
<evidence type="ECO:0000256" key="7">
    <source>
        <dbReference type="ARBA" id="ARBA00023012"/>
    </source>
</evidence>
<dbReference type="InterPro" id="IPR004358">
    <property type="entry name" value="Sig_transdc_His_kin-like_C"/>
</dbReference>
<dbReference type="SUPFAM" id="SSF55874">
    <property type="entry name" value="ATPase domain of HSP90 chaperone/DNA topoisomerase II/histidine kinase"/>
    <property type="match status" value="1"/>
</dbReference>
<dbReference type="InterPro" id="IPR005467">
    <property type="entry name" value="His_kinase_dom"/>
</dbReference>
<dbReference type="Pfam" id="PF02518">
    <property type="entry name" value="HATPase_c"/>
    <property type="match status" value="1"/>
</dbReference>
<dbReference type="PROSITE" id="PS50109">
    <property type="entry name" value="HIS_KIN"/>
    <property type="match status" value="1"/>
</dbReference>
<dbReference type="EC" id="2.7.13.3" evidence="3"/>
<evidence type="ECO:0000256" key="2">
    <source>
        <dbReference type="ARBA" id="ARBA00004370"/>
    </source>
</evidence>
<dbReference type="Gene3D" id="1.10.287.130">
    <property type="match status" value="1"/>
</dbReference>
<dbReference type="EMBL" id="MZGV01000105">
    <property type="protein sequence ID" value="OPJ55738.1"/>
    <property type="molecule type" value="Genomic_DNA"/>
</dbReference>
<dbReference type="RefSeq" id="WP_079428495.1">
    <property type="nucleotide sequence ID" value="NZ_MZGV01000105.1"/>
</dbReference>
<evidence type="ECO:0000256" key="3">
    <source>
        <dbReference type="ARBA" id="ARBA00012438"/>
    </source>
</evidence>
<dbReference type="Gene3D" id="3.30.565.10">
    <property type="entry name" value="Histidine kinase-like ATPase, C-terminal domain"/>
    <property type="match status" value="1"/>
</dbReference>
<sequence>MLTIKRKLSILFIVCSIAAIALSMFFVNVTISNKFNEYMVEIQNKRYERIVSYFQQLYKKDKKWTKSSGIEIMHEAYMGNYCVTLLDKNKKVVWGMNPADIKYRIHLENMKVKNKGVYSSKRFPIKVSGEIVGYTDIGQYSSLLMSEDDLSFKNSVNKSIILSGIVALVIVMIISLYFSREFAIPIKQAADMSVNLSKGNFHTKYGEKSTIEELENLRKSMNILAEKLSFQDDLRKRLVSDISHEIRTPLNVLENNFEAMIDGVVPVTKEKLIYLNEEVIRFGKLLNNLNTLKEFEDQSMKMNFKMVDLAKLAAEICSDFQMEAESKNIDMGFTAAKGYKYIVRGDEDKLRQVFINLLSNAIKFTQPGGEVAVKLYLDSKNVNVEVTDNGIGISNEDLPFIFERLYRGDKSRHKSEGNGIGLTIVKNILDLHNAEIDVDSEYGRGTSFKISFKK</sequence>
<protein>
    <recommendedName>
        <fullName evidence="3">histidine kinase</fullName>
        <ecNumber evidence="3">2.7.13.3</ecNumber>
    </recommendedName>
</protein>
<accession>A0A1V4I6X1</accession>
<evidence type="ECO:0000313" key="10">
    <source>
        <dbReference type="EMBL" id="OPJ55738.1"/>
    </source>
</evidence>
<keyword evidence="8" id="KW-0812">Transmembrane</keyword>
<keyword evidence="7" id="KW-0902">Two-component regulatory system</keyword>
<reference evidence="10 11" key="1">
    <citation type="submission" date="2017-03" db="EMBL/GenBank/DDBJ databases">
        <title>Genome sequence of Clostridium oryzae DSM 28571.</title>
        <authorList>
            <person name="Poehlein A."/>
            <person name="Daniel R."/>
        </authorList>
    </citation>
    <scope>NUCLEOTIDE SEQUENCE [LARGE SCALE GENOMIC DNA]</scope>
    <source>
        <strain evidence="10 11">DSM 28571</strain>
    </source>
</reference>
<dbReference type="GO" id="GO:0000155">
    <property type="term" value="F:phosphorelay sensor kinase activity"/>
    <property type="evidence" value="ECO:0007669"/>
    <property type="project" value="InterPro"/>
</dbReference>
<feature type="transmembrane region" description="Helical" evidence="8">
    <location>
        <begin position="160"/>
        <end position="178"/>
    </location>
</feature>
<comment type="caution">
    <text evidence="10">The sequence shown here is derived from an EMBL/GenBank/DDBJ whole genome shotgun (WGS) entry which is preliminary data.</text>
</comment>
<keyword evidence="4" id="KW-0597">Phosphoprotein</keyword>
<keyword evidence="6" id="KW-0418">Kinase</keyword>
<dbReference type="InterPro" id="IPR036890">
    <property type="entry name" value="HATPase_C_sf"/>
</dbReference>
<dbReference type="SMART" id="SM00387">
    <property type="entry name" value="HATPase_c"/>
    <property type="match status" value="1"/>
</dbReference>
<organism evidence="10 11">
    <name type="scientific">Clostridium oryzae</name>
    <dbReference type="NCBI Taxonomy" id="1450648"/>
    <lineage>
        <taxon>Bacteria</taxon>
        <taxon>Bacillati</taxon>
        <taxon>Bacillota</taxon>
        <taxon>Clostridia</taxon>
        <taxon>Eubacteriales</taxon>
        <taxon>Clostridiaceae</taxon>
        <taxon>Clostridium</taxon>
    </lineage>
</organism>
<dbReference type="FunFam" id="3.30.565.10:FF:000006">
    <property type="entry name" value="Sensor histidine kinase WalK"/>
    <property type="match status" value="1"/>
</dbReference>
<keyword evidence="8" id="KW-1133">Transmembrane helix</keyword>
<dbReference type="GO" id="GO:0004721">
    <property type="term" value="F:phosphoprotein phosphatase activity"/>
    <property type="evidence" value="ECO:0007669"/>
    <property type="project" value="TreeGrafter"/>
</dbReference>
<dbReference type="Gene3D" id="6.10.340.10">
    <property type="match status" value="1"/>
</dbReference>
<name>A0A1V4I6X1_9CLOT</name>
<feature type="transmembrane region" description="Helical" evidence="8">
    <location>
        <begin position="9"/>
        <end position="31"/>
    </location>
</feature>
<evidence type="ECO:0000256" key="5">
    <source>
        <dbReference type="ARBA" id="ARBA00022679"/>
    </source>
</evidence>
<dbReference type="InterPro" id="IPR050351">
    <property type="entry name" value="BphY/WalK/GraS-like"/>
</dbReference>
<evidence type="ECO:0000256" key="8">
    <source>
        <dbReference type="SAM" id="Phobius"/>
    </source>
</evidence>
<dbReference type="GO" id="GO:0005886">
    <property type="term" value="C:plasma membrane"/>
    <property type="evidence" value="ECO:0007669"/>
    <property type="project" value="TreeGrafter"/>
</dbReference>
<evidence type="ECO:0000256" key="1">
    <source>
        <dbReference type="ARBA" id="ARBA00000085"/>
    </source>
</evidence>
<dbReference type="PANTHER" id="PTHR45453">
    <property type="entry name" value="PHOSPHATE REGULON SENSOR PROTEIN PHOR"/>
    <property type="match status" value="1"/>
</dbReference>
<evidence type="ECO:0000259" key="9">
    <source>
        <dbReference type="PROSITE" id="PS50109"/>
    </source>
</evidence>
<comment type="subcellular location">
    <subcellularLocation>
        <location evidence="2">Membrane</location>
    </subcellularLocation>
</comment>
<feature type="domain" description="Histidine kinase" evidence="9">
    <location>
        <begin position="241"/>
        <end position="454"/>
    </location>
</feature>
<evidence type="ECO:0000256" key="4">
    <source>
        <dbReference type="ARBA" id="ARBA00022553"/>
    </source>
</evidence>
<dbReference type="InterPro" id="IPR036097">
    <property type="entry name" value="HisK_dim/P_sf"/>
</dbReference>
<dbReference type="InterPro" id="IPR003594">
    <property type="entry name" value="HATPase_dom"/>
</dbReference>
<keyword evidence="5 10" id="KW-0808">Transferase</keyword>
<dbReference type="PRINTS" id="PR00344">
    <property type="entry name" value="BCTRLSENSOR"/>
</dbReference>
<dbReference type="CDD" id="cd00075">
    <property type="entry name" value="HATPase"/>
    <property type="match status" value="1"/>
</dbReference>
<dbReference type="SUPFAM" id="SSF47384">
    <property type="entry name" value="Homodimeric domain of signal transducing histidine kinase"/>
    <property type="match status" value="1"/>
</dbReference>
<gene>
    <name evidence="10" type="primary">phoR_16</name>
    <name evidence="10" type="ORF">CLORY_43620</name>
</gene>
<dbReference type="InterPro" id="IPR003661">
    <property type="entry name" value="HisK_dim/P_dom"/>
</dbReference>
<dbReference type="PANTHER" id="PTHR45453:SF1">
    <property type="entry name" value="PHOSPHATE REGULON SENSOR PROTEIN PHOR"/>
    <property type="match status" value="1"/>
</dbReference>
<dbReference type="OrthoDB" id="9813151at2"/>
<comment type="catalytic activity">
    <reaction evidence="1">
        <text>ATP + protein L-histidine = ADP + protein N-phospho-L-histidine.</text>
        <dbReference type="EC" id="2.7.13.3"/>
    </reaction>
</comment>
<dbReference type="SMART" id="SM00388">
    <property type="entry name" value="HisKA"/>
    <property type="match status" value="1"/>
</dbReference>
<dbReference type="Pfam" id="PF00512">
    <property type="entry name" value="HisKA"/>
    <property type="match status" value="1"/>
</dbReference>
<dbReference type="CDD" id="cd00082">
    <property type="entry name" value="HisKA"/>
    <property type="match status" value="1"/>
</dbReference>
<dbReference type="GO" id="GO:0016036">
    <property type="term" value="P:cellular response to phosphate starvation"/>
    <property type="evidence" value="ECO:0007669"/>
    <property type="project" value="TreeGrafter"/>
</dbReference>